<feature type="signal peptide" evidence="1">
    <location>
        <begin position="1"/>
        <end position="19"/>
    </location>
</feature>
<keyword evidence="3" id="KW-1185">Reference proteome</keyword>
<evidence type="ECO:0000313" key="3">
    <source>
        <dbReference type="Proteomes" id="UP000821853"/>
    </source>
</evidence>
<evidence type="ECO:0000313" key="2">
    <source>
        <dbReference type="EMBL" id="KAH9380583.1"/>
    </source>
</evidence>
<dbReference type="VEuPathDB" id="VectorBase:HLOH_048001"/>
<dbReference type="AlphaFoldDB" id="A0A9J6H1I3"/>
<reference evidence="2 3" key="1">
    <citation type="journal article" date="2020" name="Cell">
        <title>Large-Scale Comparative Analyses of Tick Genomes Elucidate Their Genetic Diversity and Vector Capacities.</title>
        <authorList>
            <consortium name="Tick Genome and Microbiome Consortium (TIGMIC)"/>
            <person name="Jia N."/>
            <person name="Wang J."/>
            <person name="Shi W."/>
            <person name="Du L."/>
            <person name="Sun Y."/>
            <person name="Zhan W."/>
            <person name="Jiang J.F."/>
            <person name="Wang Q."/>
            <person name="Zhang B."/>
            <person name="Ji P."/>
            <person name="Bell-Sakyi L."/>
            <person name="Cui X.M."/>
            <person name="Yuan T.T."/>
            <person name="Jiang B.G."/>
            <person name="Yang W.F."/>
            <person name="Lam T.T."/>
            <person name="Chang Q.C."/>
            <person name="Ding S.J."/>
            <person name="Wang X.J."/>
            <person name="Zhu J.G."/>
            <person name="Ruan X.D."/>
            <person name="Zhao L."/>
            <person name="Wei J.T."/>
            <person name="Ye R.Z."/>
            <person name="Que T.C."/>
            <person name="Du C.H."/>
            <person name="Zhou Y.H."/>
            <person name="Cheng J.X."/>
            <person name="Dai P.F."/>
            <person name="Guo W.B."/>
            <person name="Han X.H."/>
            <person name="Huang E.J."/>
            <person name="Li L.F."/>
            <person name="Wei W."/>
            <person name="Gao Y.C."/>
            <person name="Liu J.Z."/>
            <person name="Shao H.Z."/>
            <person name="Wang X."/>
            <person name="Wang C.C."/>
            <person name="Yang T.C."/>
            <person name="Huo Q.B."/>
            <person name="Li W."/>
            <person name="Chen H.Y."/>
            <person name="Chen S.E."/>
            <person name="Zhou L.G."/>
            <person name="Ni X.B."/>
            <person name="Tian J.H."/>
            <person name="Sheng Y."/>
            <person name="Liu T."/>
            <person name="Pan Y.S."/>
            <person name="Xia L.Y."/>
            <person name="Li J."/>
            <person name="Zhao F."/>
            <person name="Cao W.C."/>
        </authorList>
    </citation>
    <scope>NUCLEOTIDE SEQUENCE [LARGE SCALE GENOMIC DNA]</scope>
    <source>
        <strain evidence="2">HaeL-2018</strain>
    </source>
</reference>
<protein>
    <submittedName>
        <fullName evidence="2">Uncharacterized protein</fullName>
    </submittedName>
</protein>
<evidence type="ECO:0000256" key="1">
    <source>
        <dbReference type="SAM" id="SignalP"/>
    </source>
</evidence>
<dbReference type="OrthoDB" id="296386at2759"/>
<proteinExistence type="predicted"/>
<accession>A0A9J6H1I3</accession>
<dbReference type="Proteomes" id="UP000821853">
    <property type="component" value="Chromosome 8"/>
</dbReference>
<gene>
    <name evidence="2" type="ORF">HPB48_020363</name>
</gene>
<dbReference type="EMBL" id="JABSTR010000010">
    <property type="protein sequence ID" value="KAH9380583.1"/>
    <property type="molecule type" value="Genomic_DNA"/>
</dbReference>
<organism evidence="2 3">
    <name type="scientific">Haemaphysalis longicornis</name>
    <name type="common">Bush tick</name>
    <dbReference type="NCBI Taxonomy" id="44386"/>
    <lineage>
        <taxon>Eukaryota</taxon>
        <taxon>Metazoa</taxon>
        <taxon>Ecdysozoa</taxon>
        <taxon>Arthropoda</taxon>
        <taxon>Chelicerata</taxon>
        <taxon>Arachnida</taxon>
        <taxon>Acari</taxon>
        <taxon>Parasitiformes</taxon>
        <taxon>Ixodida</taxon>
        <taxon>Ixodoidea</taxon>
        <taxon>Ixodidae</taxon>
        <taxon>Haemaphysalinae</taxon>
        <taxon>Haemaphysalis</taxon>
    </lineage>
</organism>
<comment type="caution">
    <text evidence="2">The sequence shown here is derived from an EMBL/GenBank/DDBJ whole genome shotgun (WGS) entry which is preliminary data.</text>
</comment>
<sequence length="135" mass="15053">MLFLPAVVGVLATLYGVFEMTTNVPTAEICDANIAGSFVLCPGCKKRCTYDYLYTKCTFSKAGIVYMFDNPATVGFSIFMALWGECNACCVVCIRYLHKRLRLLRLSKKVTQQGIKFLSILGYITDTRKVGLHLV</sequence>
<feature type="chain" id="PRO_5039941760" evidence="1">
    <location>
        <begin position="20"/>
        <end position="135"/>
    </location>
</feature>
<keyword evidence="1" id="KW-0732">Signal</keyword>
<name>A0A9J6H1I3_HAELO</name>